<sequence>YEKELYDAGKYLEYNMVHGFSVELAEALAEVVHKQIRMDLDILKEDEGATLRDVRMKRYHGSRYSFGYPACPDLEASRELFDVLKPEEFGIELSETFQIHPEQSTSALVVHHGKAGYYAV</sequence>
<dbReference type="EMBL" id="CACVAR010000136">
    <property type="protein sequence ID" value="CAA6805525.1"/>
    <property type="molecule type" value="Genomic_DNA"/>
</dbReference>
<dbReference type="GO" id="GO:0032259">
    <property type="term" value="P:methylation"/>
    <property type="evidence" value="ECO:0007669"/>
    <property type="project" value="UniProtKB-KW"/>
</dbReference>
<dbReference type="PANTHER" id="PTHR45833:SF1">
    <property type="entry name" value="METHIONINE SYNTHASE"/>
    <property type="match status" value="1"/>
</dbReference>
<gene>
    <name evidence="5" type="ORF">HELGO_WM90387</name>
</gene>
<dbReference type="GO" id="GO:0046872">
    <property type="term" value="F:metal ion binding"/>
    <property type="evidence" value="ECO:0007669"/>
    <property type="project" value="UniProtKB-KW"/>
</dbReference>
<dbReference type="PROSITE" id="PS50974">
    <property type="entry name" value="ADOMET_ACTIVATION"/>
    <property type="match status" value="1"/>
</dbReference>
<feature type="non-terminal residue" evidence="5">
    <location>
        <position position="1"/>
    </location>
</feature>
<dbReference type="GO" id="GO:0005829">
    <property type="term" value="C:cytosol"/>
    <property type="evidence" value="ECO:0007669"/>
    <property type="project" value="TreeGrafter"/>
</dbReference>
<dbReference type="AlphaFoldDB" id="A0A6S6SCW3"/>
<organism evidence="5">
    <name type="scientific">uncultured Sulfurovum sp</name>
    <dbReference type="NCBI Taxonomy" id="269237"/>
    <lineage>
        <taxon>Bacteria</taxon>
        <taxon>Pseudomonadati</taxon>
        <taxon>Campylobacterota</taxon>
        <taxon>Epsilonproteobacteria</taxon>
        <taxon>Campylobacterales</taxon>
        <taxon>Sulfurovaceae</taxon>
        <taxon>Sulfurovum</taxon>
        <taxon>environmental samples</taxon>
    </lineage>
</organism>
<dbReference type="Gene3D" id="3.10.196.10">
    <property type="entry name" value="Vitamin B12-dependent methionine synthase, activation domain"/>
    <property type="match status" value="1"/>
</dbReference>
<keyword evidence="1" id="KW-0479">Metal-binding</keyword>
<protein>
    <submittedName>
        <fullName evidence="5">5-methyltetrahydrofolate--homocysteine methyltransferase (EC)</fullName>
        <ecNumber evidence="5">2.1.1.13</ecNumber>
    </submittedName>
</protein>
<proteinExistence type="predicted"/>
<reference evidence="5" key="1">
    <citation type="submission" date="2020-01" db="EMBL/GenBank/DDBJ databases">
        <authorList>
            <person name="Meier V. D."/>
            <person name="Meier V D."/>
        </authorList>
    </citation>
    <scope>NUCLEOTIDE SEQUENCE</scope>
    <source>
        <strain evidence="5">HLG_WM_MAG_03</strain>
    </source>
</reference>
<dbReference type="GO" id="GO:0046653">
    <property type="term" value="P:tetrahydrofolate metabolic process"/>
    <property type="evidence" value="ECO:0007669"/>
    <property type="project" value="TreeGrafter"/>
</dbReference>
<evidence type="ECO:0000256" key="1">
    <source>
        <dbReference type="ARBA" id="ARBA00022723"/>
    </source>
</evidence>
<name>A0A6S6SCW3_9BACT</name>
<evidence type="ECO:0000256" key="3">
    <source>
        <dbReference type="PROSITE-ProRule" id="PRU00346"/>
    </source>
</evidence>
<dbReference type="Pfam" id="PF02965">
    <property type="entry name" value="Met_synt_B12"/>
    <property type="match status" value="1"/>
</dbReference>
<dbReference type="SUPFAM" id="SSF56507">
    <property type="entry name" value="Methionine synthase activation domain-like"/>
    <property type="match status" value="1"/>
</dbReference>
<accession>A0A6S6SCW3</accession>
<keyword evidence="2" id="KW-0170">Cobalt</keyword>
<dbReference type="GO" id="GO:0008705">
    <property type="term" value="F:methionine synthase activity"/>
    <property type="evidence" value="ECO:0007669"/>
    <property type="project" value="UniProtKB-EC"/>
</dbReference>
<dbReference type="InterPro" id="IPR050554">
    <property type="entry name" value="Met_Synthase/Corrinoid"/>
</dbReference>
<evidence type="ECO:0000259" key="4">
    <source>
        <dbReference type="PROSITE" id="PS50974"/>
    </source>
</evidence>
<dbReference type="PANTHER" id="PTHR45833">
    <property type="entry name" value="METHIONINE SYNTHASE"/>
    <property type="match status" value="1"/>
</dbReference>
<keyword evidence="3 5" id="KW-0808">Transferase</keyword>
<evidence type="ECO:0000313" key="5">
    <source>
        <dbReference type="EMBL" id="CAA6805525.1"/>
    </source>
</evidence>
<keyword evidence="3 5" id="KW-0489">Methyltransferase</keyword>
<evidence type="ECO:0000256" key="2">
    <source>
        <dbReference type="ARBA" id="ARBA00023285"/>
    </source>
</evidence>
<dbReference type="EC" id="2.1.1.13" evidence="5"/>
<dbReference type="GO" id="GO:0050667">
    <property type="term" value="P:homocysteine metabolic process"/>
    <property type="evidence" value="ECO:0007669"/>
    <property type="project" value="TreeGrafter"/>
</dbReference>
<feature type="domain" description="AdoMet activation" evidence="4">
    <location>
        <begin position="1"/>
        <end position="120"/>
    </location>
</feature>
<dbReference type="InterPro" id="IPR004223">
    <property type="entry name" value="VitB12-dep_Met_synth_activ_dom"/>
</dbReference>
<dbReference type="InterPro" id="IPR037010">
    <property type="entry name" value="VitB12-dep_Met_synth_activ_sf"/>
</dbReference>